<feature type="domain" description="EF-hand" evidence="7">
    <location>
        <begin position="39"/>
        <end position="74"/>
    </location>
</feature>
<dbReference type="AlphaFoldDB" id="A0A8S0FHP8"/>
<dbReference type="InterPro" id="IPR002048">
    <property type="entry name" value="EF_hand_dom"/>
</dbReference>
<dbReference type="PANTHER" id="PTHR11653">
    <property type="entry name" value="PARVALBUMIN ALPHA"/>
    <property type="match status" value="1"/>
</dbReference>
<keyword evidence="3" id="KW-0677">Repeat</keyword>
<feature type="binding site" evidence="5">
    <location>
        <position position="56"/>
    </location>
    <ligand>
        <name>Ca(2+)</name>
        <dbReference type="ChEBI" id="CHEBI:29108"/>
        <label>1</label>
    </ligand>
</feature>
<dbReference type="GO" id="GO:0005737">
    <property type="term" value="C:cytoplasm"/>
    <property type="evidence" value="ECO:0007669"/>
    <property type="project" value="TreeGrafter"/>
</dbReference>
<dbReference type="GO" id="GO:0005509">
    <property type="term" value="F:calcium ion binding"/>
    <property type="evidence" value="ECO:0007669"/>
    <property type="project" value="UniProtKB-UniRule"/>
</dbReference>
<dbReference type="Pfam" id="PF13499">
    <property type="entry name" value="EF-hand_7"/>
    <property type="match status" value="1"/>
</dbReference>
<protein>
    <recommendedName>
        <fullName evidence="6">Parvalbumin</fullName>
    </recommendedName>
</protein>
<dbReference type="FunFam" id="1.10.238.10:FF:000060">
    <property type="entry name" value="Parvalbumin, thymic"/>
    <property type="match status" value="1"/>
</dbReference>
<evidence type="ECO:0000256" key="6">
    <source>
        <dbReference type="RuleBase" id="RU368048"/>
    </source>
</evidence>
<feature type="domain" description="EF-hand" evidence="7">
    <location>
        <begin position="78"/>
        <end position="110"/>
    </location>
</feature>
<name>A0A8S0FHP8_9CHON</name>
<reference evidence="8" key="1">
    <citation type="submission" date="2013-02" db="EMBL/GenBank/DDBJ databases">
        <title>Molecular cloning of parvalbumin from the muscle of Japanese angel shark Squatina japonica.</title>
        <authorList>
            <person name="Ogawa Y."/>
            <person name="Matsumiya M."/>
        </authorList>
    </citation>
    <scope>NUCLEOTIDE SEQUENCE</scope>
    <source>
        <tissue evidence="8">Muscle</tissue>
    </source>
</reference>
<dbReference type="EMBL" id="AB781692">
    <property type="protein sequence ID" value="BBJ06081.1"/>
    <property type="molecule type" value="mRNA"/>
</dbReference>
<feature type="binding site" evidence="5">
    <location>
        <position position="63"/>
    </location>
    <ligand>
        <name>Ca(2+)</name>
        <dbReference type="ChEBI" id="CHEBI:29108"/>
        <label>1</label>
    </ligand>
</feature>
<dbReference type="PANTHER" id="PTHR11653:SF2">
    <property type="entry name" value="PARVALBUMIN ALPHA"/>
    <property type="match status" value="1"/>
</dbReference>
<dbReference type="Gene3D" id="1.10.238.10">
    <property type="entry name" value="EF-hand"/>
    <property type="match status" value="1"/>
</dbReference>
<organism evidence="8">
    <name type="scientific">Squatina japonica</name>
    <name type="common">Japanese angelshark</name>
    <dbReference type="NCBI Taxonomy" id="661037"/>
    <lineage>
        <taxon>Eukaryota</taxon>
        <taxon>Metazoa</taxon>
        <taxon>Chordata</taxon>
        <taxon>Craniata</taxon>
        <taxon>Vertebrata</taxon>
        <taxon>Chondrichthyes</taxon>
        <taxon>Elasmobranchii</taxon>
        <taxon>Squalomorphii</taxon>
        <taxon>Squatiniformes</taxon>
        <taxon>Squatinidae</taxon>
        <taxon>Squatina</taxon>
    </lineage>
</organism>
<feature type="binding site" evidence="5">
    <location>
        <position position="58"/>
    </location>
    <ligand>
        <name>Ca(2+)</name>
        <dbReference type="ChEBI" id="CHEBI:29108"/>
        <label>1</label>
    </ligand>
</feature>
<dbReference type="PROSITE" id="PS00018">
    <property type="entry name" value="EF_HAND_1"/>
    <property type="match status" value="2"/>
</dbReference>
<sequence length="110" mass="11912">MPMTKVLKEADITKALTTFKAPGSFDYKKFFQLVGLKGKTAGEVKAVFDILDKDQSGFIEEDELRSVLKGFGPEGRDLSESETQALLAAGDEDHDGKIGADEFAKLVAQA</sequence>
<dbReference type="PROSITE" id="PS50222">
    <property type="entry name" value="EF_HAND_2"/>
    <property type="match status" value="2"/>
</dbReference>
<dbReference type="InterPro" id="IPR008080">
    <property type="entry name" value="Parvalbumin"/>
</dbReference>
<evidence type="ECO:0000256" key="1">
    <source>
        <dbReference type="ARBA" id="ARBA00009753"/>
    </source>
</evidence>
<proteinExistence type="evidence at transcript level"/>
<feature type="binding site" evidence="5">
    <location>
        <position position="93"/>
    </location>
    <ligand>
        <name>Ca(2+)</name>
        <dbReference type="ChEBI" id="CHEBI:29108"/>
        <label>2</label>
    </ligand>
</feature>
<feature type="binding site" evidence="5">
    <location>
        <position position="54"/>
    </location>
    <ligand>
        <name>Ca(2+)</name>
        <dbReference type="ChEBI" id="CHEBI:29108"/>
        <label>1</label>
    </ligand>
</feature>
<evidence type="ECO:0000259" key="7">
    <source>
        <dbReference type="PROSITE" id="PS50222"/>
    </source>
</evidence>
<keyword evidence="4 5" id="KW-0106">Calcium</keyword>
<dbReference type="SMART" id="SM00054">
    <property type="entry name" value="EFh"/>
    <property type="match status" value="2"/>
</dbReference>
<comment type="function">
    <text evidence="6">In muscle, parvalbumin is thought to be involved in relaxation after contraction. It binds two calcium ions.</text>
</comment>
<accession>A0A8S0FHP8</accession>
<evidence type="ECO:0000256" key="5">
    <source>
        <dbReference type="PIRSR" id="PIRSR608080-1"/>
    </source>
</evidence>
<comment type="similarity">
    <text evidence="1 6">Belongs to the parvalbumin family.</text>
</comment>
<evidence type="ECO:0000256" key="4">
    <source>
        <dbReference type="ARBA" id="ARBA00022837"/>
    </source>
</evidence>
<evidence type="ECO:0000256" key="3">
    <source>
        <dbReference type="ARBA" id="ARBA00022737"/>
    </source>
</evidence>
<dbReference type="PRINTS" id="PR01697">
    <property type="entry name" value="PARVALBUMIN"/>
</dbReference>
<gene>
    <name evidence="8" type="primary">pvalb</name>
</gene>
<evidence type="ECO:0000256" key="2">
    <source>
        <dbReference type="ARBA" id="ARBA00022723"/>
    </source>
</evidence>
<feature type="binding site" evidence="5">
    <location>
        <position position="52"/>
    </location>
    <ligand>
        <name>Ca(2+)</name>
        <dbReference type="ChEBI" id="CHEBI:29108"/>
        <label>1</label>
    </ligand>
</feature>
<keyword evidence="2 5" id="KW-0479">Metal-binding</keyword>
<dbReference type="InterPro" id="IPR011992">
    <property type="entry name" value="EF-hand-dom_pair"/>
</dbReference>
<feature type="binding site" evidence="5">
    <location>
        <position position="91"/>
    </location>
    <ligand>
        <name>Ca(2+)</name>
        <dbReference type="ChEBI" id="CHEBI:29108"/>
        <label>2</label>
    </ligand>
</feature>
<feature type="binding site" evidence="5">
    <location>
        <position position="102"/>
    </location>
    <ligand>
        <name>Ca(2+)</name>
        <dbReference type="ChEBI" id="CHEBI:29108"/>
        <label>2</label>
    </ligand>
</feature>
<evidence type="ECO:0000313" key="8">
    <source>
        <dbReference type="EMBL" id="BBJ06081.1"/>
    </source>
</evidence>
<feature type="binding site" evidence="5">
    <location>
        <position position="97"/>
    </location>
    <ligand>
        <name>Ca(2+)</name>
        <dbReference type="ChEBI" id="CHEBI:29108"/>
        <label>2</label>
    </ligand>
</feature>
<dbReference type="InterPro" id="IPR018247">
    <property type="entry name" value="EF_Hand_1_Ca_BS"/>
</dbReference>
<feature type="binding site" evidence="5">
    <location>
        <position position="95"/>
    </location>
    <ligand>
        <name>Ca(2+)</name>
        <dbReference type="ChEBI" id="CHEBI:29108"/>
        <label>2</label>
    </ligand>
</feature>
<dbReference type="SUPFAM" id="SSF47473">
    <property type="entry name" value="EF-hand"/>
    <property type="match status" value="1"/>
</dbReference>